<gene>
    <name evidence="1" type="ORF">PEVE_00028495</name>
</gene>
<comment type="caution">
    <text evidence="1">The sequence shown here is derived from an EMBL/GenBank/DDBJ whole genome shotgun (WGS) entry which is preliminary data.</text>
</comment>
<reference evidence="1 2" key="1">
    <citation type="submission" date="2022-05" db="EMBL/GenBank/DDBJ databases">
        <authorList>
            <consortium name="Genoscope - CEA"/>
            <person name="William W."/>
        </authorList>
    </citation>
    <scope>NUCLEOTIDE SEQUENCE [LARGE SCALE GENOMIC DNA]</scope>
</reference>
<dbReference type="PANTHER" id="PTHR34415">
    <property type="entry name" value="INTEGRASE CATALYTIC DOMAIN-CONTAINING PROTEIN"/>
    <property type="match status" value="1"/>
</dbReference>
<name>A0ABN8STW8_9CNID</name>
<sequence>MFLHLYGIGYSIFRRLREHYQEHSIYPRTHGNTKRVPKSATFKKSLEAVHAFIDNYVEENAIVLPGRFPGFKSEEIRLLSSLETKRSVWREHKKTCGKFLQLWDEFYPDVVISKPMMDLCLTCQQNTTKLQRAANLSDEEKSDCVKAHQEHLDIAQSKRECYRNPGKERERFLQTIDANTLLICETGGACSLNASMHYSLDFAQQIHNFAETSLSITYSFLIAGHAKFGPDQPFGLIEKVYKVTHVSSLYEFARLVKTSSNSGLNKVQLVGTHDGRIIVTVHDWAS</sequence>
<proteinExistence type="predicted"/>
<feature type="non-terminal residue" evidence="1">
    <location>
        <position position="286"/>
    </location>
</feature>
<dbReference type="EMBL" id="CALNXI010003956">
    <property type="protein sequence ID" value="CAH3194737.1"/>
    <property type="molecule type" value="Genomic_DNA"/>
</dbReference>
<evidence type="ECO:0000313" key="1">
    <source>
        <dbReference type="EMBL" id="CAH3194737.1"/>
    </source>
</evidence>
<keyword evidence="2" id="KW-1185">Reference proteome</keyword>
<protein>
    <submittedName>
        <fullName evidence="1">Uncharacterized protein</fullName>
    </submittedName>
</protein>
<accession>A0ABN8STW8</accession>
<dbReference type="PANTHER" id="PTHR34415:SF1">
    <property type="entry name" value="INTEGRASE CATALYTIC DOMAIN-CONTAINING PROTEIN"/>
    <property type="match status" value="1"/>
</dbReference>
<organism evidence="1 2">
    <name type="scientific">Porites evermanni</name>
    <dbReference type="NCBI Taxonomy" id="104178"/>
    <lineage>
        <taxon>Eukaryota</taxon>
        <taxon>Metazoa</taxon>
        <taxon>Cnidaria</taxon>
        <taxon>Anthozoa</taxon>
        <taxon>Hexacorallia</taxon>
        <taxon>Scleractinia</taxon>
        <taxon>Fungiina</taxon>
        <taxon>Poritidae</taxon>
        <taxon>Porites</taxon>
    </lineage>
</organism>
<evidence type="ECO:0000313" key="2">
    <source>
        <dbReference type="Proteomes" id="UP001159427"/>
    </source>
</evidence>
<dbReference type="Proteomes" id="UP001159427">
    <property type="component" value="Unassembled WGS sequence"/>
</dbReference>